<dbReference type="SUPFAM" id="SSF52540">
    <property type="entry name" value="P-loop containing nucleoside triphosphate hydrolases"/>
    <property type="match status" value="1"/>
</dbReference>
<feature type="binding site" evidence="5">
    <location>
        <begin position="11"/>
        <end position="16"/>
    </location>
    <ligand>
        <name>ATP</name>
        <dbReference type="ChEBI" id="CHEBI:30616"/>
    </ligand>
</feature>
<dbReference type="HAMAP" id="MF_00376">
    <property type="entry name" value="Dephospho_CoA_kinase"/>
    <property type="match status" value="1"/>
</dbReference>
<comment type="subcellular location">
    <subcellularLocation>
        <location evidence="5">Cytoplasm</location>
    </subcellularLocation>
</comment>
<evidence type="ECO:0000256" key="1">
    <source>
        <dbReference type="ARBA" id="ARBA00009018"/>
    </source>
</evidence>
<dbReference type="NCBIfam" id="TIGR00152">
    <property type="entry name" value="dephospho-CoA kinase"/>
    <property type="match status" value="1"/>
</dbReference>
<dbReference type="Pfam" id="PF01121">
    <property type="entry name" value="CoaE"/>
    <property type="match status" value="1"/>
</dbReference>
<evidence type="ECO:0000313" key="8">
    <source>
        <dbReference type="Proteomes" id="UP000772812"/>
    </source>
</evidence>
<keyword evidence="2 5" id="KW-0547">Nucleotide-binding</keyword>
<evidence type="ECO:0000313" key="7">
    <source>
        <dbReference type="EMBL" id="MBK3332004.1"/>
    </source>
</evidence>
<organism evidence="7 8">
    <name type="scientific">Persephonella atlantica</name>
    <dbReference type="NCBI Taxonomy" id="2699429"/>
    <lineage>
        <taxon>Bacteria</taxon>
        <taxon>Pseudomonadati</taxon>
        <taxon>Aquificota</taxon>
        <taxon>Aquificia</taxon>
        <taxon>Aquificales</taxon>
        <taxon>Hydrogenothermaceae</taxon>
        <taxon>Persephonella</taxon>
    </lineage>
</organism>
<keyword evidence="8" id="KW-1185">Reference proteome</keyword>
<comment type="function">
    <text evidence="5">Catalyzes the phosphorylation of the 3'-hydroxyl group of dephosphocoenzyme A to form coenzyme A.</text>
</comment>
<evidence type="ECO:0000256" key="6">
    <source>
        <dbReference type="NCBIfam" id="TIGR00152"/>
    </source>
</evidence>
<keyword evidence="3 5" id="KW-0067">ATP-binding</keyword>
<name>A0ABS1GGF2_9AQUI</name>
<keyword evidence="4 5" id="KW-0173">Coenzyme A biosynthesis</keyword>
<dbReference type="Gene3D" id="3.40.50.300">
    <property type="entry name" value="P-loop containing nucleotide triphosphate hydrolases"/>
    <property type="match status" value="1"/>
</dbReference>
<reference evidence="7 8" key="1">
    <citation type="journal article" date="2021" name="Syst. Appl. Microbiol.">
        <title>Persephonella atlantica sp. nov.: How to adapt to physico-chemical gradients in high temperature hydrothermal habitats.</title>
        <authorList>
            <person name="Francois D.X."/>
            <person name="Godfroy A."/>
            <person name="Mathien C."/>
            <person name="Aube J."/>
            <person name="Cathalot C."/>
            <person name="Lesongeur F."/>
            <person name="L'Haridon S."/>
            <person name="Philippon X."/>
            <person name="Roussel E.G."/>
        </authorList>
    </citation>
    <scope>NUCLEOTIDE SEQUENCE [LARGE SCALE GENOMIC DNA]</scope>
    <source>
        <strain evidence="7 8">MO1340</strain>
    </source>
</reference>
<evidence type="ECO:0000256" key="5">
    <source>
        <dbReference type="HAMAP-Rule" id="MF_00376"/>
    </source>
</evidence>
<dbReference type="EC" id="2.7.1.24" evidence="5 6"/>
<evidence type="ECO:0000256" key="4">
    <source>
        <dbReference type="ARBA" id="ARBA00022993"/>
    </source>
</evidence>
<comment type="similarity">
    <text evidence="1 5">Belongs to the CoaE family.</text>
</comment>
<protein>
    <recommendedName>
        <fullName evidence="5 6">Dephospho-CoA kinase</fullName>
        <ecNumber evidence="5 6">2.7.1.24</ecNumber>
    </recommendedName>
    <alternativeName>
        <fullName evidence="5">Dephosphocoenzyme A kinase</fullName>
    </alternativeName>
</protein>
<dbReference type="Proteomes" id="UP000772812">
    <property type="component" value="Unassembled WGS sequence"/>
</dbReference>
<dbReference type="EMBL" id="JAACYA010000001">
    <property type="protein sequence ID" value="MBK3332004.1"/>
    <property type="molecule type" value="Genomic_DNA"/>
</dbReference>
<dbReference type="RefSeq" id="WP_200673397.1">
    <property type="nucleotide sequence ID" value="NZ_JAACYA010000001.1"/>
</dbReference>
<dbReference type="PANTHER" id="PTHR10695">
    <property type="entry name" value="DEPHOSPHO-COA KINASE-RELATED"/>
    <property type="match status" value="1"/>
</dbReference>
<dbReference type="PANTHER" id="PTHR10695:SF46">
    <property type="entry name" value="BIFUNCTIONAL COENZYME A SYNTHASE-RELATED"/>
    <property type="match status" value="1"/>
</dbReference>
<gene>
    <name evidence="5" type="primary">coaE</name>
    <name evidence="7" type="ORF">GWK41_02850</name>
</gene>
<dbReference type="GO" id="GO:0004140">
    <property type="term" value="F:dephospho-CoA kinase activity"/>
    <property type="evidence" value="ECO:0007669"/>
    <property type="project" value="UniProtKB-EC"/>
</dbReference>
<keyword evidence="5 7" id="KW-0418">Kinase</keyword>
<evidence type="ECO:0000256" key="2">
    <source>
        <dbReference type="ARBA" id="ARBA00022741"/>
    </source>
</evidence>
<comment type="pathway">
    <text evidence="5">Cofactor biosynthesis; coenzyme A biosynthesis; CoA from (R)-pantothenate: step 5/5.</text>
</comment>
<keyword evidence="5" id="KW-0963">Cytoplasm</keyword>
<dbReference type="CDD" id="cd02022">
    <property type="entry name" value="DPCK"/>
    <property type="match status" value="1"/>
</dbReference>
<sequence>MLKIGLTGSIGTGKTTVADIFKRLGAYVISADEIVHRLLEREDIKEKIREKFGNVFTSDGKVDRKKLAQIIFDDEKKRKELEGILHPLVFREIERFFEKVREKDPKAVVVAEVPLMIETGSYKNYDMVIVVYAPEDIQLQRLIKKGLSKEEAKKRIKAQMPIDEKIRYADIVIENTGSLKELEKEVKEIYEILKNVASCAGSR</sequence>
<comment type="catalytic activity">
    <reaction evidence="5">
        <text>3'-dephospho-CoA + ATP = ADP + CoA + H(+)</text>
        <dbReference type="Rhea" id="RHEA:18245"/>
        <dbReference type="ChEBI" id="CHEBI:15378"/>
        <dbReference type="ChEBI" id="CHEBI:30616"/>
        <dbReference type="ChEBI" id="CHEBI:57287"/>
        <dbReference type="ChEBI" id="CHEBI:57328"/>
        <dbReference type="ChEBI" id="CHEBI:456216"/>
        <dbReference type="EC" id="2.7.1.24"/>
    </reaction>
</comment>
<comment type="caution">
    <text evidence="7">The sequence shown here is derived from an EMBL/GenBank/DDBJ whole genome shotgun (WGS) entry which is preliminary data.</text>
</comment>
<accession>A0ABS1GGF2</accession>
<proteinExistence type="inferred from homology"/>
<evidence type="ECO:0000256" key="3">
    <source>
        <dbReference type="ARBA" id="ARBA00022840"/>
    </source>
</evidence>
<dbReference type="InterPro" id="IPR027417">
    <property type="entry name" value="P-loop_NTPase"/>
</dbReference>
<dbReference type="PROSITE" id="PS51219">
    <property type="entry name" value="DPCK"/>
    <property type="match status" value="1"/>
</dbReference>
<keyword evidence="5 7" id="KW-0808">Transferase</keyword>
<dbReference type="InterPro" id="IPR001977">
    <property type="entry name" value="Depp_CoAkinase"/>
</dbReference>